<name>A0A7G5ILP0_9SPHN</name>
<dbReference type="InterPro" id="IPR023393">
    <property type="entry name" value="START-like_dom_sf"/>
</dbReference>
<dbReference type="GO" id="GO:0048039">
    <property type="term" value="F:ubiquinone binding"/>
    <property type="evidence" value="ECO:0007669"/>
    <property type="project" value="InterPro"/>
</dbReference>
<reference evidence="3 4" key="1">
    <citation type="submission" date="2020-07" db="EMBL/GenBank/DDBJ databases">
        <title>Complete genome sequence for Sandaracinobacter sp. M6.</title>
        <authorList>
            <person name="Tang Y."/>
            <person name="Liu Q."/>
            <person name="Guo Z."/>
            <person name="Lei P."/>
            <person name="Huang B."/>
        </authorList>
    </citation>
    <scope>NUCLEOTIDE SEQUENCE [LARGE SCALE GENOMIC DNA]</scope>
    <source>
        <strain evidence="3 4">M6</strain>
    </source>
</reference>
<dbReference type="Pfam" id="PF03364">
    <property type="entry name" value="Polyketide_cyc"/>
    <property type="match status" value="1"/>
</dbReference>
<proteinExistence type="inferred from homology"/>
<dbReference type="Proteomes" id="UP000515292">
    <property type="component" value="Chromosome"/>
</dbReference>
<protein>
    <submittedName>
        <fullName evidence="3">Type II toxin-antitoxin system RatA family toxin</fullName>
    </submittedName>
</protein>
<dbReference type="GO" id="GO:0045333">
    <property type="term" value="P:cellular respiration"/>
    <property type="evidence" value="ECO:0007669"/>
    <property type="project" value="InterPro"/>
</dbReference>
<accession>A0A7G5ILP0</accession>
<dbReference type="CDD" id="cd07813">
    <property type="entry name" value="COQ10p_like"/>
    <property type="match status" value="1"/>
</dbReference>
<comment type="similarity">
    <text evidence="1">Belongs to the ribosome association toxin RatA family.</text>
</comment>
<dbReference type="Gene3D" id="3.30.530.20">
    <property type="match status" value="1"/>
</dbReference>
<evidence type="ECO:0000256" key="1">
    <source>
        <dbReference type="ARBA" id="ARBA00008918"/>
    </source>
</evidence>
<organism evidence="3 4">
    <name type="scientific">Sandaracinobacteroides saxicola</name>
    <dbReference type="NCBI Taxonomy" id="2759707"/>
    <lineage>
        <taxon>Bacteria</taxon>
        <taxon>Pseudomonadati</taxon>
        <taxon>Pseudomonadota</taxon>
        <taxon>Alphaproteobacteria</taxon>
        <taxon>Sphingomonadales</taxon>
        <taxon>Sphingosinicellaceae</taxon>
        <taxon>Sandaracinobacteroides</taxon>
    </lineage>
</organism>
<feature type="domain" description="Coenzyme Q-binding protein COQ10 START" evidence="2">
    <location>
        <begin position="12"/>
        <end position="135"/>
    </location>
</feature>
<dbReference type="PANTHER" id="PTHR12901:SF10">
    <property type="entry name" value="COENZYME Q-BINDING PROTEIN COQ10, MITOCHONDRIAL"/>
    <property type="match status" value="1"/>
</dbReference>
<dbReference type="InterPro" id="IPR044996">
    <property type="entry name" value="COQ10-like"/>
</dbReference>
<dbReference type="InterPro" id="IPR005031">
    <property type="entry name" value="COQ10_START"/>
</dbReference>
<dbReference type="EMBL" id="CP059851">
    <property type="protein sequence ID" value="QMW24282.1"/>
    <property type="molecule type" value="Genomic_DNA"/>
</dbReference>
<evidence type="ECO:0000259" key="2">
    <source>
        <dbReference type="Pfam" id="PF03364"/>
    </source>
</evidence>
<keyword evidence="4" id="KW-1185">Reference proteome</keyword>
<evidence type="ECO:0000313" key="3">
    <source>
        <dbReference type="EMBL" id="QMW24282.1"/>
    </source>
</evidence>
<gene>
    <name evidence="3" type="ORF">H3309_07470</name>
</gene>
<dbReference type="AlphaFoldDB" id="A0A7G5ILP0"/>
<dbReference type="RefSeq" id="WP_182298130.1">
    <property type="nucleotide sequence ID" value="NZ_CP059851.1"/>
</dbReference>
<sequence>MPRHSETRTLPWTPEQLFDLVADVKRYPEFLPWVAATRIRSNDGAVMLADMSVGFRQLRETFTSRVALEPKSAIRVEYINGPLKFLRNDWRFEAGDDGGCRLSFDVAFEFKSKLFERLAGAFFHEALKRMVASFEARAVALYGSSSSSATSVA</sequence>
<dbReference type="SUPFAM" id="SSF55961">
    <property type="entry name" value="Bet v1-like"/>
    <property type="match status" value="1"/>
</dbReference>
<dbReference type="PANTHER" id="PTHR12901">
    <property type="entry name" value="SPERM PROTEIN HOMOLOG"/>
    <property type="match status" value="1"/>
</dbReference>
<evidence type="ECO:0000313" key="4">
    <source>
        <dbReference type="Proteomes" id="UP000515292"/>
    </source>
</evidence>
<dbReference type="KEGG" id="sand:H3309_07470"/>